<name>A0AAV6VIY5_9ARAC</name>
<feature type="domain" description="PIH1D1/2/3 CS-like" evidence="2">
    <location>
        <begin position="92"/>
        <end position="186"/>
    </location>
</feature>
<dbReference type="GO" id="GO:0051087">
    <property type="term" value="F:protein-folding chaperone binding"/>
    <property type="evidence" value="ECO:0007669"/>
    <property type="project" value="InterPro"/>
</dbReference>
<dbReference type="GO" id="GO:0045505">
    <property type="term" value="F:dynein intermediate chain binding"/>
    <property type="evidence" value="ECO:0007669"/>
    <property type="project" value="TreeGrafter"/>
</dbReference>
<comment type="similarity">
    <text evidence="1">Belongs to the PIH1 family.</text>
</comment>
<accession>A0AAV6VIY5</accession>
<dbReference type="InterPro" id="IPR041442">
    <property type="entry name" value="PIH1D1/2/3_CS-like"/>
</dbReference>
<keyword evidence="4" id="KW-1185">Reference proteome</keyword>
<protein>
    <recommendedName>
        <fullName evidence="2">PIH1D1/2/3 CS-like domain-containing protein</fullName>
    </recommendedName>
</protein>
<sequence length="196" mass="22144">MEDFGTSDIRHLVNLLNLDENGNSDEDSDIYPIRTQNPYSMISNTTPANCVNVELAEQPKNSYGNKSAISKDIWSEDEILPEDYDESQIKEKPEHEMVYHQKVTPDDIILQLDGKGPGTNSCECLLVKIQLHGTNSKDDITLKISSLSLICKTEKYYLNLDLPRQVDPSKCVSTWNVLDCLLSVNLTFEEKGVLDF</sequence>
<proteinExistence type="inferred from homology"/>
<gene>
    <name evidence="3" type="ORF">JTE90_012274</name>
</gene>
<evidence type="ECO:0000259" key="2">
    <source>
        <dbReference type="Pfam" id="PF18201"/>
    </source>
</evidence>
<dbReference type="EMBL" id="JAFNEN010000069">
    <property type="protein sequence ID" value="KAG8196450.1"/>
    <property type="molecule type" value="Genomic_DNA"/>
</dbReference>
<dbReference type="PANTHER" id="PTHR21083">
    <property type="entry name" value="TWISTER"/>
    <property type="match status" value="1"/>
</dbReference>
<dbReference type="InterPro" id="IPR026697">
    <property type="entry name" value="DNAAF6"/>
</dbReference>
<dbReference type="GO" id="GO:0005737">
    <property type="term" value="C:cytoplasm"/>
    <property type="evidence" value="ECO:0007669"/>
    <property type="project" value="TreeGrafter"/>
</dbReference>
<dbReference type="GO" id="GO:0070286">
    <property type="term" value="P:axonemal dynein complex assembly"/>
    <property type="evidence" value="ECO:0007669"/>
    <property type="project" value="InterPro"/>
</dbReference>
<dbReference type="Pfam" id="PF18201">
    <property type="entry name" value="PIH1_CS"/>
    <property type="match status" value="1"/>
</dbReference>
<evidence type="ECO:0000313" key="3">
    <source>
        <dbReference type="EMBL" id="KAG8196450.1"/>
    </source>
</evidence>
<organism evidence="3 4">
    <name type="scientific">Oedothorax gibbosus</name>
    <dbReference type="NCBI Taxonomy" id="931172"/>
    <lineage>
        <taxon>Eukaryota</taxon>
        <taxon>Metazoa</taxon>
        <taxon>Ecdysozoa</taxon>
        <taxon>Arthropoda</taxon>
        <taxon>Chelicerata</taxon>
        <taxon>Arachnida</taxon>
        <taxon>Araneae</taxon>
        <taxon>Araneomorphae</taxon>
        <taxon>Entelegynae</taxon>
        <taxon>Araneoidea</taxon>
        <taxon>Linyphiidae</taxon>
        <taxon>Erigoninae</taxon>
        <taxon>Oedothorax</taxon>
    </lineage>
</organism>
<evidence type="ECO:0000256" key="1">
    <source>
        <dbReference type="ARBA" id="ARBA00008511"/>
    </source>
</evidence>
<reference evidence="3 4" key="1">
    <citation type="journal article" date="2022" name="Nat. Ecol. Evol.">
        <title>A masculinizing supergene underlies an exaggerated male reproductive morph in a spider.</title>
        <authorList>
            <person name="Hendrickx F."/>
            <person name="De Corte Z."/>
            <person name="Sonet G."/>
            <person name="Van Belleghem S.M."/>
            <person name="Kostlbacher S."/>
            <person name="Vangestel C."/>
        </authorList>
    </citation>
    <scope>NUCLEOTIDE SEQUENCE [LARGE SCALE GENOMIC DNA]</scope>
    <source>
        <strain evidence="3">W744_W776</strain>
    </source>
</reference>
<dbReference type="AlphaFoldDB" id="A0AAV6VIY5"/>
<dbReference type="PANTHER" id="PTHR21083:SF0">
    <property type="entry name" value="DYNEIN AXONEMAL ASSEMBLY FACTOR 6"/>
    <property type="match status" value="1"/>
</dbReference>
<comment type="caution">
    <text evidence="3">The sequence shown here is derived from an EMBL/GenBank/DDBJ whole genome shotgun (WGS) entry which is preliminary data.</text>
</comment>
<dbReference type="Proteomes" id="UP000827092">
    <property type="component" value="Unassembled WGS sequence"/>
</dbReference>
<evidence type="ECO:0000313" key="4">
    <source>
        <dbReference type="Proteomes" id="UP000827092"/>
    </source>
</evidence>